<evidence type="ECO:0000256" key="8">
    <source>
        <dbReference type="ARBA" id="ARBA00023139"/>
    </source>
</evidence>
<evidence type="ECO:0000256" key="4">
    <source>
        <dbReference type="ARBA" id="ARBA00022707"/>
    </source>
</evidence>
<keyword evidence="9" id="KW-0687">Ribonucleoprotein</keyword>
<evidence type="ECO:0000256" key="12">
    <source>
        <dbReference type="SAM" id="MobiDB-lite"/>
    </source>
</evidence>
<dbReference type="GO" id="GO:0045121">
    <property type="term" value="C:membrane raft"/>
    <property type="evidence" value="ECO:0007669"/>
    <property type="project" value="InterPro"/>
</dbReference>
<dbReference type="Proteomes" id="UP000094112">
    <property type="component" value="Unassembled WGS sequence"/>
</dbReference>
<dbReference type="GO" id="GO:0005840">
    <property type="term" value="C:ribosome"/>
    <property type="evidence" value="ECO:0007669"/>
    <property type="project" value="UniProtKB-KW"/>
</dbReference>
<dbReference type="AlphaFoldDB" id="A0A1E3P1R5"/>
<dbReference type="GO" id="GO:0071986">
    <property type="term" value="C:Ragulator complex"/>
    <property type="evidence" value="ECO:0007669"/>
    <property type="project" value="InterPro"/>
</dbReference>
<organism evidence="13 14">
    <name type="scientific">Wickerhamomyces anomalus (strain ATCC 58044 / CBS 1984 / NCYC 433 / NRRL Y-366-8)</name>
    <name type="common">Yeast</name>
    <name type="synonym">Hansenula anomala</name>
    <dbReference type="NCBI Taxonomy" id="683960"/>
    <lineage>
        <taxon>Eukaryota</taxon>
        <taxon>Fungi</taxon>
        <taxon>Dikarya</taxon>
        <taxon>Ascomycota</taxon>
        <taxon>Saccharomycotina</taxon>
        <taxon>Saccharomycetes</taxon>
        <taxon>Phaffomycetales</taxon>
        <taxon>Wickerhamomycetaceae</taxon>
        <taxon>Wickerhamomyces</taxon>
    </lineage>
</organism>
<dbReference type="STRING" id="683960.A0A1E3P1R5"/>
<evidence type="ECO:0000256" key="3">
    <source>
        <dbReference type="ARBA" id="ARBA00008860"/>
    </source>
</evidence>
<keyword evidence="10" id="KW-0449">Lipoprotein</keyword>
<dbReference type="InterPro" id="IPR036736">
    <property type="entry name" value="ACP-like_sf"/>
</dbReference>
<sequence>MGICTSCLRGFTGDENEDTQINETSPLLNNERNYDKDAQLRQREEELNQIVNETNDQLIDISSFYNPNASLSELALKKSINTLKQQQQQQQTQPNDNESKANSQILTSDHNNTVNGEDKSTLNDMHKSMEELIEEDCKIEKRGPLIHTTTPSFGIMDWFDYKKEQKIKQESTKDIIKKVEDDKLEVKKVDKIEFIGVDLDPRDSMTLGERLKGFHIEHWLTKQKISNVESLDEILISTYKGLTNEEISQVSEIKLDDLKLRFDYTLKIQELTGYIIPDYILTKSFNGVILQKFFINEVFSGKIFKKDAESLSHKELQQMDFKSDNIYIHTPVSNTSAKKKYKSLLKRAKKDQELKSEKLIEEARA</sequence>
<feature type="region of interest" description="Disordered" evidence="12">
    <location>
        <begin position="82"/>
        <end position="121"/>
    </location>
</feature>
<feature type="compositionally biased region" description="Polar residues" evidence="12">
    <location>
        <begin position="94"/>
        <end position="115"/>
    </location>
</feature>
<dbReference type="GO" id="GO:0031902">
    <property type="term" value="C:late endosome membrane"/>
    <property type="evidence" value="ECO:0007669"/>
    <property type="project" value="InterPro"/>
</dbReference>
<dbReference type="GO" id="GO:0016197">
    <property type="term" value="P:endosomal transport"/>
    <property type="evidence" value="ECO:0007669"/>
    <property type="project" value="InterPro"/>
</dbReference>
<dbReference type="Gene3D" id="1.10.1200.10">
    <property type="entry name" value="ACP-like"/>
    <property type="match status" value="1"/>
</dbReference>
<keyword evidence="5" id="KW-0689">Ribosomal protein</keyword>
<protein>
    <recommendedName>
        <fullName evidence="11">Large ribosomal subunit protein mL50</fullName>
    </recommendedName>
</protein>
<accession>A0A1E3P1R5</accession>
<evidence type="ECO:0000256" key="11">
    <source>
        <dbReference type="ARBA" id="ARBA00035183"/>
    </source>
</evidence>
<evidence type="ECO:0000256" key="6">
    <source>
        <dbReference type="ARBA" id="ARBA00023128"/>
    </source>
</evidence>
<comment type="similarity">
    <text evidence="3">Belongs to the mitochondrion-specific ribosomal protein mL50 family.</text>
</comment>
<evidence type="ECO:0000256" key="5">
    <source>
        <dbReference type="ARBA" id="ARBA00022980"/>
    </source>
</evidence>
<keyword evidence="6" id="KW-0496">Mitochondrion</keyword>
<dbReference type="GO" id="GO:0005739">
    <property type="term" value="C:mitochondrion"/>
    <property type="evidence" value="ECO:0007669"/>
    <property type="project" value="UniProtKB-SubCell"/>
</dbReference>
<dbReference type="InterPro" id="IPR028209">
    <property type="entry name" value="LAMTOR1/MEH1"/>
</dbReference>
<evidence type="ECO:0000256" key="10">
    <source>
        <dbReference type="ARBA" id="ARBA00023288"/>
    </source>
</evidence>
<reference evidence="13 14" key="1">
    <citation type="journal article" date="2016" name="Proc. Natl. Acad. Sci. U.S.A.">
        <title>Comparative genomics of biotechnologically important yeasts.</title>
        <authorList>
            <person name="Riley R."/>
            <person name="Haridas S."/>
            <person name="Wolfe K.H."/>
            <person name="Lopes M.R."/>
            <person name="Hittinger C.T."/>
            <person name="Goeker M."/>
            <person name="Salamov A.A."/>
            <person name="Wisecaver J.H."/>
            <person name="Long T.M."/>
            <person name="Calvey C.H."/>
            <person name="Aerts A.L."/>
            <person name="Barry K.W."/>
            <person name="Choi C."/>
            <person name="Clum A."/>
            <person name="Coughlan A.Y."/>
            <person name="Deshpande S."/>
            <person name="Douglass A.P."/>
            <person name="Hanson S.J."/>
            <person name="Klenk H.-P."/>
            <person name="LaButti K.M."/>
            <person name="Lapidus A."/>
            <person name="Lindquist E.A."/>
            <person name="Lipzen A.M."/>
            <person name="Meier-Kolthoff J.P."/>
            <person name="Ohm R.A."/>
            <person name="Otillar R.P."/>
            <person name="Pangilinan J.L."/>
            <person name="Peng Y."/>
            <person name="Rokas A."/>
            <person name="Rosa C.A."/>
            <person name="Scheuner C."/>
            <person name="Sibirny A.A."/>
            <person name="Slot J.C."/>
            <person name="Stielow J.B."/>
            <person name="Sun H."/>
            <person name="Kurtzman C.P."/>
            <person name="Blackwell M."/>
            <person name="Grigoriev I.V."/>
            <person name="Jeffries T.W."/>
        </authorList>
    </citation>
    <scope>NUCLEOTIDE SEQUENCE [LARGE SCALE GENOMIC DNA]</scope>
    <source>
        <strain evidence="14">ATCC 58044 / CBS 1984 / NCYC 433 / NRRL Y-366-8</strain>
    </source>
</reference>
<dbReference type="InterPro" id="IPR018305">
    <property type="entry name" value="Ribosomal_m50"/>
</dbReference>
<dbReference type="EMBL" id="KV454211">
    <property type="protein sequence ID" value="ODQ59426.1"/>
    <property type="molecule type" value="Genomic_DNA"/>
</dbReference>
<proteinExistence type="inferred from homology"/>
<keyword evidence="4" id="KW-0519">Myristate</keyword>
<gene>
    <name evidence="13" type="ORF">WICANDRAFT_63920</name>
</gene>
<evidence type="ECO:0000313" key="14">
    <source>
        <dbReference type="Proteomes" id="UP000094112"/>
    </source>
</evidence>
<dbReference type="GO" id="GO:0032008">
    <property type="term" value="P:positive regulation of TOR signaling"/>
    <property type="evidence" value="ECO:0007669"/>
    <property type="project" value="InterPro"/>
</dbReference>
<evidence type="ECO:0000256" key="1">
    <source>
        <dbReference type="ARBA" id="ARBA00004173"/>
    </source>
</evidence>
<dbReference type="RefSeq" id="XP_019038633.1">
    <property type="nucleotide sequence ID" value="XM_019183639.1"/>
</dbReference>
<keyword evidence="14" id="KW-1185">Reference proteome</keyword>
<evidence type="ECO:0000256" key="9">
    <source>
        <dbReference type="ARBA" id="ARBA00023274"/>
    </source>
</evidence>
<dbReference type="SMART" id="SM01262">
    <property type="entry name" value="LAMTOR"/>
    <property type="match status" value="1"/>
</dbReference>
<evidence type="ECO:0000256" key="2">
    <source>
        <dbReference type="ARBA" id="ARBA00004308"/>
    </source>
</evidence>
<evidence type="ECO:0000313" key="13">
    <source>
        <dbReference type="EMBL" id="ODQ59426.1"/>
    </source>
</evidence>
<dbReference type="Pfam" id="PF15454">
    <property type="entry name" value="LAMTOR"/>
    <property type="match status" value="1"/>
</dbReference>
<dbReference type="GO" id="GO:0071230">
    <property type="term" value="P:cellular response to amino acid stimulus"/>
    <property type="evidence" value="ECO:0007669"/>
    <property type="project" value="InterPro"/>
</dbReference>
<dbReference type="GO" id="GO:1990904">
    <property type="term" value="C:ribonucleoprotein complex"/>
    <property type="evidence" value="ECO:0007669"/>
    <property type="project" value="UniProtKB-KW"/>
</dbReference>
<dbReference type="Pfam" id="PF10501">
    <property type="entry name" value="Ribosomal_L50"/>
    <property type="match status" value="1"/>
</dbReference>
<evidence type="ECO:0000256" key="7">
    <source>
        <dbReference type="ARBA" id="ARBA00023136"/>
    </source>
</evidence>
<name>A0A1E3P1R5_WICAA</name>
<dbReference type="OrthoDB" id="3980895at2759"/>
<dbReference type="GO" id="GO:0043410">
    <property type="term" value="P:positive regulation of MAPK cascade"/>
    <property type="evidence" value="ECO:0007669"/>
    <property type="project" value="InterPro"/>
</dbReference>
<keyword evidence="8" id="KW-0564">Palmitate</keyword>
<dbReference type="GeneID" id="30200885"/>
<dbReference type="GO" id="GO:0001919">
    <property type="term" value="P:regulation of receptor recycling"/>
    <property type="evidence" value="ECO:0007669"/>
    <property type="project" value="InterPro"/>
</dbReference>
<comment type="subcellular location">
    <subcellularLocation>
        <location evidence="2">Endomembrane system</location>
    </subcellularLocation>
    <subcellularLocation>
        <location evidence="1">Mitochondrion</location>
    </subcellularLocation>
</comment>
<keyword evidence="7" id="KW-0472">Membrane</keyword>